<keyword evidence="4" id="KW-1133">Transmembrane helix</keyword>
<evidence type="ECO:0000313" key="7">
    <source>
        <dbReference type="EMBL" id="SIS63004.1"/>
    </source>
</evidence>
<evidence type="ECO:0000259" key="6">
    <source>
        <dbReference type="Pfam" id="PF03717"/>
    </source>
</evidence>
<feature type="domain" description="Penicillin-binding protein transpeptidase" evidence="5">
    <location>
        <begin position="278"/>
        <end position="589"/>
    </location>
</feature>
<dbReference type="SUPFAM" id="SSF56601">
    <property type="entry name" value="beta-lactamase/transpeptidase-like"/>
    <property type="match status" value="1"/>
</dbReference>
<sequence length="601" mass="66277">MRNGAGESKRWRALLITGALTVAFSGILLRLYWIQMVAVHSFSGEEADLIARAEAQQSRMYVVDSGRGPILDRKGKSLTGEKDWRLVLFPLSDSQWTAYADQLKRVAEIAGYSFGEFREKVDELDQPRALPDRKGEGPTLTEEQARAIQRLDIPGVYALQGDNRYDGRRPAQQLIGRVERNPFLVREKYPEEWADGRYQSHSRIGVTGLEAAFEPFLRGGAQQLLTYTTDGRGQPLNGLNMTTEESGGAIPYRIQSTLDLTAQQVAEKALDEAGVTDGAVVVQEIATGDVLAMASRPDTDTARKGENPWDNRALMETTPGSIFKTVVAVAALDSGKVKPTETFTCNGHLGRYGMKDSKEGGHGRQTLSQAYANSCNVVFSQVAERLGGKTIEDAARRMGLGQRILWSGRVFKEDGFRQLTGEQTGMIFSEETSRKDAGAVVQTAIGQRDVRMTPLQAANMVTTLFHGGKTMNPRVVREIQYHDGKPYFRFSLHALKTDRKISPGALRAVREMMRGTVLRGTASDLKGAAVSMGAKTGTAQLGLNKDRYNKWMVGYSPYESPRYAVAVVIRSVKNGNDLRAHQVFRQVMEGLAEESEGKKRG</sequence>
<keyword evidence="7" id="KW-0131">Cell cycle</keyword>
<comment type="similarity">
    <text evidence="2">Belongs to the transpeptidase family.</text>
</comment>
<evidence type="ECO:0000256" key="3">
    <source>
        <dbReference type="ARBA" id="ARBA00023136"/>
    </source>
</evidence>
<evidence type="ECO:0000256" key="2">
    <source>
        <dbReference type="ARBA" id="ARBA00007171"/>
    </source>
</evidence>
<dbReference type="InterPro" id="IPR036138">
    <property type="entry name" value="PBP_dimer_sf"/>
</dbReference>
<dbReference type="InterPro" id="IPR012338">
    <property type="entry name" value="Beta-lactam/transpept-like"/>
</dbReference>
<evidence type="ECO:0000256" key="4">
    <source>
        <dbReference type="SAM" id="Phobius"/>
    </source>
</evidence>
<gene>
    <name evidence="7" type="ORF">SAMN05421790_103173</name>
</gene>
<feature type="transmembrane region" description="Helical" evidence="4">
    <location>
        <begin position="12"/>
        <end position="33"/>
    </location>
</feature>
<dbReference type="GO" id="GO:0005886">
    <property type="term" value="C:plasma membrane"/>
    <property type="evidence" value="ECO:0007669"/>
    <property type="project" value="TreeGrafter"/>
</dbReference>
<dbReference type="AlphaFoldDB" id="A0A1N7KN82"/>
<dbReference type="InterPro" id="IPR001460">
    <property type="entry name" value="PCN-bd_Tpept"/>
</dbReference>
<dbReference type="EMBL" id="FTOD01000003">
    <property type="protein sequence ID" value="SIS63004.1"/>
    <property type="molecule type" value="Genomic_DNA"/>
</dbReference>
<dbReference type="Proteomes" id="UP000186795">
    <property type="component" value="Unassembled WGS sequence"/>
</dbReference>
<dbReference type="InterPro" id="IPR005311">
    <property type="entry name" value="PBP_dimer"/>
</dbReference>
<dbReference type="PANTHER" id="PTHR30627">
    <property type="entry name" value="PEPTIDOGLYCAN D,D-TRANSPEPTIDASE"/>
    <property type="match status" value="1"/>
</dbReference>
<evidence type="ECO:0000259" key="5">
    <source>
        <dbReference type="Pfam" id="PF00905"/>
    </source>
</evidence>
<dbReference type="InterPro" id="IPR050515">
    <property type="entry name" value="Beta-lactam/transpept"/>
</dbReference>
<keyword evidence="4" id="KW-0812">Transmembrane</keyword>
<dbReference type="GO" id="GO:0008658">
    <property type="term" value="F:penicillin binding"/>
    <property type="evidence" value="ECO:0007669"/>
    <property type="project" value="InterPro"/>
</dbReference>
<proteinExistence type="inferred from homology"/>
<feature type="domain" description="Penicillin-binding protein dimerisation" evidence="6">
    <location>
        <begin position="65"/>
        <end position="237"/>
    </location>
</feature>
<comment type="subcellular location">
    <subcellularLocation>
        <location evidence="1">Membrane</location>
    </subcellularLocation>
</comment>
<accession>A0A1N7KN82</accession>
<reference evidence="8" key="1">
    <citation type="submission" date="2017-01" db="EMBL/GenBank/DDBJ databases">
        <authorList>
            <person name="Varghese N."/>
            <person name="Submissions S."/>
        </authorList>
    </citation>
    <scope>NUCLEOTIDE SEQUENCE [LARGE SCALE GENOMIC DNA]</scope>
    <source>
        <strain evidence="8">DSM 45196</strain>
    </source>
</reference>
<dbReference type="Gene3D" id="3.90.1310.10">
    <property type="entry name" value="Penicillin-binding protein 2a (Domain 2)"/>
    <property type="match status" value="1"/>
</dbReference>
<dbReference type="Pfam" id="PF03717">
    <property type="entry name" value="PBP_dimer"/>
    <property type="match status" value="1"/>
</dbReference>
<dbReference type="RefSeq" id="WP_159439674.1">
    <property type="nucleotide sequence ID" value="NZ_CP048103.1"/>
</dbReference>
<evidence type="ECO:0000313" key="8">
    <source>
        <dbReference type="Proteomes" id="UP000186795"/>
    </source>
</evidence>
<organism evidence="7 8">
    <name type="scientific">Kroppenstedtia eburnea</name>
    <dbReference type="NCBI Taxonomy" id="714067"/>
    <lineage>
        <taxon>Bacteria</taxon>
        <taxon>Bacillati</taxon>
        <taxon>Bacillota</taxon>
        <taxon>Bacilli</taxon>
        <taxon>Bacillales</taxon>
        <taxon>Thermoactinomycetaceae</taxon>
        <taxon>Kroppenstedtia</taxon>
    </lineage>
</organism>
<keyword evidence="3 4" id="KW-0472">Membrane</keyword>
<dbReference type="GO" id="GO:0051301">
    <property type="term" value="P:cell division"/>
    <property type="evidence" value="ECO:0007669"/>
    <property type="project" value="UniProtKB-KW"/>
</dbReference>
<dbReference type="Gene3D" id="3.40.710.10">
    <property type="entry name" value="DD-peptidase/beta-lactamase superfamily"/>
    <property type="match status" value="1"/>
</dbReference>
<dbReference type="GO" id="GO:0071555">
    <property type="term" value="P:cell wall organization"/>
    <property type="evidence" value="ECO:0007669"/>
    <property type="project" value="TreeGrafter"/>
</dbReference>
<dbReference type="GO" id="GO:0071972">
    <property type="term" value="F:peptidoglycan L,D-transpeptidase activity"/>
    <property type="evidence" value="ECO:0007669"/>
    <property type="project" value="TreeGrafter"/>
</dbReference>
<dbReference type="PANTHER" id="PTHR30627:SF24">
    <property type="entry name" value="PENICILLIN-BINDING PROTEIN 4B"/>
    <property type="match status" value="1"/>
</dbReference>
<keyword evidence="8" id="KW-1185">Reference proteome</keyword>
<keyword evidence="7" id="KW-0132">Cell division</keyword>
<dbReference type="SUPFAM" id="SSF56519">
    <property type="entry name" value="Penicillin binding protein dimerisation domain"/>
    <property type="match status" value="1"/>
</dbReference>
<protein>
    <submittedName>
        <fullName evidence="7">Cell division protein FtsI/penicillin-binding protein 2</fullName>
    </submittedName>
</protein>
<evidence type="ECO:0000256" key="1">
    <source>
        <dbReference type="ARBA" id="ARBA00004370"/>
    </source>
</evidence>
<dbReference type="Pfam" id="PF00905">
    <property type="entry name" value="Transpeptidase"/>
    <property type="match status" value="1"/>
</dbReference>
<dbReference type="OrthoDB" id="2985542at2"/>
<name>A0A1N7KN82_9BACL</name>